<dbReference type="PANTHER" id="PTHR42978:SF3">
    <property type="entry name" value="BLR3078 PROTEIN"/>
    <property type="match status" value="1"/>
</dbReference>
<name>W7IY86_9PSEU</name>
<evidence type="ECO:0000256" key="2">
    <source>
        <dbReference type="ARBA" id="ARBA00022723"/>
    </source>
</evidence>
<comment type="caution">
    <text evidence="6">The sequence shown here is derived from an EMBL/GenBank/DDBJ whole genome shotgun (WGS) entry which is preliminary data.</text>
</comment>
<feature type="domain" description="Metallo-beta-lactamase" evidence="5">
    <location>
        <begin position="32"/>
        <end position="264"/>
    </location>
</feature>
<dbReference type="CDD" id="cd07742">
    <property type="entry name" value="metallo-hydrolase-like_MBL-fold"/>
    <property type="match status" value="1"/>
</dbReference>
<keyword evidence="2" id="KW-0479">Metal-binding</keyword>
<accession>W7IY86</accession>
<dbReference type="GO" id="GO:0046872">
    <property type="term" value="F:metal ion binding"/>
    <property type="evidence" value="ECO:0007669"/>
    <property type="project" value="UniProtKB-KW"/>
</dbReference>
<evidence type="ECO:0000313" key="6">
    <source>
        <dbReference type="EMBL" id="EWC59014.1"/>
    </source>
</evidence>
<dbReference type="SUPFAM" id="SSF56281">
    <property type="entry name" value="Metallo-hydrolase/oxidoreductase"/>
    <property type="match status" value="1"/>
</dbReference>
<dbReference type="AlphaFoldDB" id="W7IY86"/>
<dbReference type="EMBL" id="AYXG01000222">
    <property type="protein sequence ID" value="EWC59014.1"/>
    <property type="molecule type" value="Genomic_DNA"/>
</dbReference>
<evidence type="ECO:0000313" key="7">
    <source>
        <dbReference type="Proteomes" id="UP000019277"/>
    </source>
</evidence>
<dbReference type="PANTHER" id="PTHR42978">
    <property type="entry name" value="QUORUM-QUENCHING LACTONASE YTNP-RELATED-RELATED"/>
    <property type="match status" value="1"/>
</dbReference>
<gene>
    <name evidence="6" type="ORF">UO65_5681</name>
</gene>
<evidence type="ECO:0000259" key="5">
    <source>
        <dbReference type="SMART" id="SM00849"/>
    </source>
</evidence>
<evidence type="ECO:0000256" key="4">
    <source>
        <dbReference type="ARBA" id="ARBA00022833"/>
    </source>
</evidence>
<keyword evidence="3" id="KW-0378">Hydrolase</keyword>
<proteinExistence type="inferred from homology"/>
<dbReference type="InterPro" id="IPR036866">
    <property type="entry name" value="RibonucZ/Hydroxyglut_hydro"/>
</dbReference>
<evidence type="ECO:0000256" key="3">
    <source>
        <dbReference type="ARBA" id="ARBA00022801"/>
    </source>
</evidence>
<dbReference type="eggNOG" id="COG0491">
    <property type="taxonomic scope" value="Bacteria"/>
</dbReference>
<keyword evidence="7" id="KW-1185">Reference proteome</keyword>
<comment type="similarity">
    <text evidence="1">Belongs to the metallo-beta-lactamase superfamily.</text>
</comment>
<evidence type="ECO:0000256" key="1">
    <source>
        <dbReference type="ARBA" id="ARBA00007749"/>
    </source>
</evidence>
<dbReference type="InterPro" id="IPR051013">
    <property type="entry name" value="MBL_superfamily_lactonases"/>
</dbReference>
<dbReference type="RefSeq" id="WP_035288363.1">
    <property type="nucleotide sequence ID" value="NZ_AYXG01000222.1"/>
</dbReference>
<organism evidence="6 7">
    <name type="scientific">Actinokineospora spheciospongiae</name>
    <dbReference type="NCBI Taxonomy" id="909613"/>
    <lineage>
        <taxon>Bacteria</taxon>
        <taxon>Bacillati</taxon>
        <taxon>Actinomycetota</taxon>
        <taxon>Actinomycetes</taxon>
        <taxon>Pseudonocardiales</taxon>
        <taxon>Pseudonocardiaceae</taxon>
        <taxon>Actinokineospora</taxon>
    </lineage>
</organism>
<dbReference type="STRING" id="909613.UO65_5681"/>
<keyword evidence="4" id="KW-0862">Zinc</keyword>
<dbReference type="PATRIC" id="fig|909613.9.peg.5680"/>
<protein>
    <recommendedName>
        <fullName evidence="5">Metallo-beta-lactamase domain-containing protein</fullName>
    </recommendedName>
</protein>
<dbReference type="InterPro" id="IPR001279">
    <property type="entry name" value="Metallo-B-lactamas"/>
</dbReference>
<dbReference type="Proteomes" id="UP000019277">
    <property type="component" value="Unassembled WGS sequence"/>
</dbReference>
<dbReference type="OrthoDB" id="3196337at2"/>
<reference evidence="6 7" key="1">
    <citation type="journal article" date="2014" name="Genome Announc.">
        <title>Draft Genome Sequence of the Antitrypanosomally Active Sponge-Associated Bacterium Actinokineospora sp. Strain EG49.</title>
        <authorList>
            <person name="Harjes J."/>
            <person name="Ryu T."/>
            <person name="Abdelmohsen U.R."/>
            <person name="Moitinho-Silva L."/>
            <person name="Horn H."/>
            <person name="Ravasi T."/>
            <person name="Hentschel U."/>
        </authorList>
    </citation>
    <scope>NUCLEOTIDE SEQUENCE [LARGE SCALE GENOMIC DNA]</scope>
    <source>
        <strain evidence="6 7">EG49</strain>
    </source>
</reference>
<dbReference type="SMART" id="SM00849">
    <property type="entry name" value="Lactamase_B"/>
    <property type="match status" value="1"/>
</dbReference>
<sequence length="274" mass="30313">MRVHHLDCGPMRPLGGSLVDGRPGLLRPAELCCHVLLVESADGLVLVDSGFSRADLASPPGTLPRPFLWLVRPRLDPTVTAFEQVKALGHDPADVRHIILTHLDLDHAGGISDFPEAAVHVHGPEFRTAMNPPTAAEKTRYRKAQWAHGPKWQVHEPTGGDRWFGLESVRPLPDLPEDDFLLIPLPGHTRGHAGVAVRTDSGWLLHAGDAYFHRDQLNPTPSIPPLLKAFEAQAQTIAETRLANQQRLRELHRDNDDITVFSAHDNTELTRFTS</sequence>
<dbReference type="Pfam" id="PF00753">
    <property type="entry name" value="Lactamase_B"/>
    <property type="match status" value="1"/>
</dbReference>
<dbReference type="GO" id="GO:0016787">
    <property type="term" value="F:hydrolase activity"/>
    <property type="evidence" value="ECO:0007669"/>
    <property type="project" value="UniProtKB-KW"/>
</dbReference>
<dbReference type="Gene3D" id="3.60.15.10">
    <property type="entry name" value="Ribonuclease Z/Hydroxyacylglutathione hydrolase-like"/>
    <property type="match status" value="1"/>
</dbReference>